<name>A0A0K2GBX3_NITMO</name>
<dbReference type="Pfam" id="PF22752">
    <property type="entry name" value="DUF488-N3i"/>
    <property type="match status" value="1"/>
</dbReference>
<evidence type="ECO:0008006" key="3">
    <source>
        <dbReference type="Google" id="ProtNLM"/>
    </source>
</evidence>
<dbReference type="RefSeq" id="WP_053379611.1">
    <property type="nucleotide sequence ID" value="NZ_CP011801.1"/>
</dbReference>
<evidence type="ECO:0000313" key="1">
    <source>
        <dbReference type="EMBL" id="ALA58443.1"/>
    </source>
</evidence>
<dbReference type="AlphaFoldDB" id="A0A0K2GBX3"/>
<gene>
    <name evidence="1" type="ORF">NITMOv2_2026</name>
</gene>
<dbReference type="STRING" id="42253.NITMOv2_2026"/>
<dbReference type="PATRIC" id="fig|42253.5.peg.1998"/>
<evidence type="ECO:0000313" key="2">
    <source>
        <dbReference type="Proteomes" id="UP000069205"/>
    </source>
</evidence>
<dbReference type="InterPro" id="IPR052552">
    <property type="entry name" value="YeaO-like"/>
</dbReference>
<reference evidence="1 2" key="1">
    <citation type="journal article" date="2015" name="Proc. Natl. Acad. Sci. U.S.A.">
        <title>Expanded metabolic versatility of ubiquitous nitrite-oxidizing bacteria from the genus Nitrospira.</title>
        <authorList>
            <person name="Koch H."/>
            <person name="Lucker S."/>
            <person name="Albertsen M."/>
            <person name="Kitzinger K."/>
            <person name="Herbold C."/>
            <person name="Spieck E."/>
            <person name="Nielsen P.H."/>
            <person name="Wagner M."/>
            <person name="Daims H."/>
        </authorList>
    </citation>
    <scope>NUCLEOTIDE SEQUENCE [LARGE SCALE GENOMIC DNA]</scope>
    <source>
        <strain evidence="1 2">NSP M-1</strain>
    </source>
</reference>
<organism evidence="1 2">
    <name type="scientific">Nitrospira moscoviensis</name>
    <dbReference type="NCBI Taxonomy" id="42253"/>
    <lineage>
        <taxon>Bacteria</taxon>
        <taxon>Pseudomonadati</taxon>
        <taxon>Nitrospirota</taxon>
        <taxon>Nitrospiria</taxon>
        <taxon>Nitrospirales</taxon>
        <taxon>Nitrospiraceae</taxon>
        <taxon>Nitrospira</taxon>
    </lineage>
</organism>
<dbReference type="OrthoDB" id="9790745at2"/>
<protein>
    <recommendedName>
        <fullName evidence="3">DUF488 family protein</fullName>
    </recommendedName>
</protein>
<dbReference type="KEGG" id="nmv:NITMOv2_2026"/>
<dbReference type="EMBL" id="CP011801">
    <property type="protein sequence ID" value="ALA58443.1"/>
    <property type="molecule type" value="Genomic_DNA"/>
</dbReference>
<dbReference type="Proteomes" id="UP000069205">
    <property type="component" value="Chromosome"/>
</dbReference>
<dbReference type="PANTHER" id="PTHR36849:SF1">
    <property type="entry name" value="CYTOPLASMIC PROTEIN"/>
    <property type="match status" value="1"/>
</dbReference>
<proteinExistence type="predicted"/>
<keyword evidence="2" id="KW-1185">Reference proteome</keyword>
<dbReference type="PANTHER" id="PTHR36849">
    <property type="entry name" value="CYTOPLASMIC PROTEIN-RELATED"/>
    <property type="match status" value="1"/>
</dbReference>
<accession>A0A0K2GBX3</accession>
<sequence>MSRLNPKRIDEPAAKPDGFRVLVVRLWPRGISKAKAKIDLWLPEYLQSIREARREYKAGRVKSHADVFGR</sequence>